<evidence type="ECO:0000256" key="1">
    <source>
        <dbReference type="ARBA" id="ARBA00022670"/>
    </source>
</evidence>
<dbReference type="FunFam" id="2.40.10.10:FF:000002">
    <property type="entry name" value="Transmembrane protease serine"/>
    <property type="match status" value="1"/>
</dbReference>
<evidence type="ECO:0000256" key="5">
    <source>
        <dbReference type="ARBA" id="ARBA00024195"/>
    </source>
</evidence>
<dbReference type="CDD" id="cd00190">
    <property type="entry name" value="Tryp_SPc"/>
    <property type="match status" value="1"/>
</dbReference>
<gene>
    <name evidence="9" type="primary">Try3-L</name>
    <name evidence="9" type="ORF">Hamer_G003781</name>
</gene>
<dbReference type="AlphaFoldDB" id="A0A8J5NF14"/>
<name>A0A8J5NF14_HOMAM</name>
<dbReference type="EMBL" id="JAHLQT010000697">
    <property type="protein sequence ID" value="KAG7178029.1"/>
    <property type="molecule type" value="Genomic_DNA"/>
</dbReference>
<proteinExistence type="inferred from homology"/>
<evidence type="ECO:0000259" key="8">
    <source>
        <dbReference type="PROSITE" id="PS50240"/>
    </source>
</evidence>
<reference evidence="9" key="1">
    <citation type="journal article" date="2021" name="Sci. Adv.">
        <title>The American lobster genome reveals insights on longevity, neural, and immune adaptations.</title>
        <authorList>
            <person name="Polinski J.M."/>
            <person name="Zimin A.V."/>
            <person name="Clark K.F."/>
            <person name="Kohn A.B."/>
            <person name="Sadowski N."/>
            <person name="Timp W."/>
            <person name="Ptitsyn A."/>
            <person name="Khanna P."/>
            <person name="Romanova D.Y."/>
            <person name="Williams P."/>
            <person name="Greenwood S.J."/>
            <person name="Moroz L.L."/>
            <person name="Walt D.R."/>
            <person name="Bodnar A.G."/>
        </authorList>
    </citation>
    <scope>NUCLEOTIDE SEQUENCE</scope>
    <source>
        <strain evidence="9">GMGI-L3</strain>
    </source>
</reference>
<keyword evidence="10" id="KW-1185">Reference proteome</keyword>
<dbReference type="FunFam" id="2.40.10.10:FF:000068">
    <property type="entry name" value="transmembrane protease serine 2"/>
    <property type="match status" value="1"/>
</dbReference>
<evidence type="ECO:0000256" key="4">
    <source>
        <dbReference type="ARBA" id="ARBA00023157"/>
    </source>
</evidence>
<dbReference type="InterPro" id="IPR001314">
    <property type="entry name" value="Peptidase_S1A"/>
</dbReference>
<dbReference type="GO" id="GO:0006508">
    <property type="term" value="P:proteolysis"/>
    <property type="evidence" value="ECO:0007669"/>
    <property type="project" value="UniProtKB-KW"/>
</dbReference>
<feature type="chain" id="PRO_5035287549" evidence="7">
    <location>
        <begin position="21"/>
        <end position="301"/>
    </location>
</feature>
<evidence type="ECO:0000256" key="6">
    <source>
        <dbReference type="RuleBase" id="RU363034"/>
    </source>
</evidence>
<dbReference type="PROSITE" id="PS00134">
    <property type="entry name" value="TRYPSIN_HIS"/>
    <property type="match status" value="1"/>
</dbReference>
<keyword evidence="2 6" id="KW-0378">Hydrolase</keyword>
<comment type="caution">
    <text evidence="9">The sequence shown here is derived from an EMBL/GenBank/DDBJ whole genome shotgun (WGS) entry which is preliminary data.</text>
</comment>
<dbReference type="InterPro" id="IPR018114">
    <property type="entry name" value="TRYPSIN_HIS"/>
</dbReference>
<dbReference type="InterPro" id="IPR009003">
    <property type="entry name" value="Peptidase_S1_PA"/>
</dbReference>
<keyword evidence="1 6" id="KW-0645">Protease</keyword>
<accession>A0A8J5NF14</accession>
<protein>
    <submittedName>
        <fullName evidence="9">Cationic trypsin-3-like</fullName>
    </submittedName>
</protein>
<evidence type="ECO:0000256" key="7">
    <source>
        <dbReference type="SAM" id="SignalP"/>
    </source>
</evidence>
<evidence type="ECO:0000256" key="3">
    <source>
        <dbReference type="ARBA" id="ARBA00022825"/>
    </source>
</evidence>
<comment type="similarity">
    <text evidence="5">Belongs to the peptidase S1 family. CLIP subfamily.</text>
</comment>
<dbReference type="SMART" id="SM00020">
    <property type="entry name" value="Tryp_SPc"/>
    <property type="match status" value="1"/>
</dbReference>
<dbReference type="GO" id="GO:0004252">
    <property type="term" value="F:serine-type endopeptidase activity"/>
    <property type="evidence" value="ECO:0007669"/>
    <property type="project" value="InterPro"/>
</dbReference>
<dbReference type="PROSITE" id="PS00135">
    <property type="entry name" value="TRYPSIN_SER"/>
    <property type="match status" value="1"/>
</dbReference>
<keyword evidence="7" id="KW-0732">Signal</keyword>
<dbReference type="SUPFAM" id="SSF50494">
    <property type="entry name" value="Trypsin-like serine proteases"/>
    <property type="match status" value="1"/>
</dbReference>
<feature type="signal peptide" evidence="7">
    <location>
        <begin position="1"/>
        <end position="20"/>
    </location>
</feature>
<feature type="domain" description="Peptidase S1" evidence="8">
    <location>
        <begin position="39"/>
        <end position="275"/>
    </location>
</feature>
<dbReference type="PRINTS" id="PR00722">
    <property type="entry name" value="CHYMOTRYPSIN"/>
</dbReference>
<dbReference type="InterPro" id="IPR050430">
    <property type="entry name" value="Peptidase_S1"/>
</dbReference>
<dbReference type="Gene3D" id="2.40.10.10">
    <property type="entry name" value="Trypsin-like serine proteases"/>
    <property type="match status" value="1"/>
</dbReference>
<dbReference type="Proteomes" id="UP000747542">
    <property type="component" value="Unassembled WGS sequence"/>
</dbReference>
<sequence>MRSLSRVLWVWAAVTVGVESAQKTHKHQLPRDLARPDRIVGGEPVKRGEFQWQVSLQFNGRHFCGGTLISPSLVLTAAHCTVNIDFNYVKVVTGAWDLLENNRKYRVANVFPAPYNPLNFSNDIALLKLQVDNMDPDARAGHGGVPIALETRKEAEIGQRCTISGWGKVAQSGNLPHILLAADVKLKSDADCIKKFSKHNYPVYSSNLCAGGEERDACQGDSGGPLVCCSESTRKVGSCRLAGITSWGIGCATKGFPGVYTEVAYFVNWTRHTIFTNYGEQELKSVKFFVLNDEETDPKDI</sequence>
<organism evidence="9 10">
    <name type="scientific">Homarus americanus</name>
    <name type="common">American lobster</name>
    <dbReference type="NCBI Taxonomy" id="6706"/>
    <lineage>
        <taxon>Eukaryota</taxon>
        <taxon>Metazoa</taxon>
        <taxon>Ecdysozoa</taxon>
        <taxon>Arthropoda</taxon>
        <taxon>Crustacea</taxon>
        <taxon>Multicrustacea</taxon>
        <taxon>Malacostraca</taxon>
        <taxon>Eumalacostraca</taxon>
        <taxon>Eucarida</taxon>
        <taxon>Decapoda</taxon>
        <taxon>Pleocyemata</taxon>
        <taxon>Astacidea</taxon>
        <taxon>Nephropoidea</taxon>
        <taxon>Nephropidae</taxon>
        <taxon>Homarus</taxon>
    </lineage>
</organism>
<evidence type="ECO:0000313" key="10">
    <source>
        <dbReference type="Proteomes" id="UP000747542"/>
    </source>
</evidence>
<evidence type="ECO:0000313" key="9">
    <source>
        <dbReference type="EMBL" id="KAG7178029.1"/>
    </source>
</evidence>
<keyword evidence="4" id="KW-1015">Disulfide bond</keyword>
<evidence type="ECO:0000256" key="2">
    <source>
        <dbReference type="ARBA" id="ARBA00022801"/>
    </source>
</evidence>
<dbReference type="InterPro" id="IPR043504">
    <property type="entry name" value="Peptidase_S1_PA_chymotrypsin"/>
</dbReference>
<dbReference type="InterPro" id="IPR033116">
    <property type="entry name" value="TRYPSIN_SER"/>
</dbReference>
<dbReference type="PANTHER" id="PTHR24276:SF98">
    <property type="entry name" value="FI18310P1-RELATED"/>
    <property type="match status" value="1"/>
</dbReference>
<dbReference type="InterPro" id="IPR001254">
    <property type="entry name" value="Trypsin_dom"/>
</dbReference>
<dbReference type="PANTHER" id="PTHR24276">
    <property type="entry name" value="POLYSERASE-RELATED"/>
    <property type="match status" value="1"/>
</dbReference>
<dbReference type="Pfam" id="PF00089">
    <property type="entry name" value="Trypsin"/>
    <property type="match status" value="1"/>
</dbReference>
<dbReference type="PROSITE" id="PS50240">
    <property type="entry name" value="TRYPSIN_DOM"/>
    <property type="match status" value="1"/>
</dbReference>
<keyword evidence="3 6" id="KW-0720">Serine protease</keyword>